<dbReference type="AlphaFoldDB" id="C0P164"/>
<evidence type="ECO:0000313" key="2">
    <source>
        <dbReference type="EMBL" id="EEH02579.1"/>
    </source>
</evidence>
<reference evidence="2" key="1">
    <citation type="submission" date="2009-02" db="EMBL/GenBank/DDBJ databases">
        <title>The Genome Sequence of Ajellomyces capsulatus strain G186AR.</title>
        <authorList>
            <consortium name="The Broad Institute Genome Sequencing Platform"/>
            <person name="Champion M."/>
            <person name="Cuomo C."/>
            <person name="Ma L.-J."/>
            <person name="Henn M.R."/>
            <person name="Sil A."/>
            <person name="Goldman B."/>
            <person name="Young S.K."/>
            <person name="Kodira C.D."/>
            <person name="Zeng Q."/>
            <person name="Koehrsen M."/>
            <person name="Alvarado L."/>
            <person name="Berlin A."/>
            <person name="Borenstein D."/>
            <person name="Chen Z."/>
            <person name="Engels R."/>
            <person name="Freedman E."/>
            <person name="Gellesch M."/>
            <person name="Goldberg J."/>
            <person name="Griggs A."/>
            <person name="Gujja S."/>
            <person name="Heiman D."/>
            <person name="Hepburn T."/>
            <person name="Howarth C."/>
            <person name="Jen D."/>
            <person name="Larson L."/>
            <person name="Lewis B."/>
            <person name="Mehta T."/>
            <person name="Park D."/>
            <person name="Pearson M."/>
            <person name="Roberts A."/>
            <person name="Saif S."/>
            <person name="Shea T."/>
            <person name="Shenoy N."/>
            <person name="Sisk P."/>
            <person name="Stolte C."/>
            <person name="Sykes S."/>
            <person name="Walk T."/>
            <person name="White J."/>
            <person name="Yandava C."/>
            <person name="Klein B."/>
            <person name="McEwen J.G."/>
            <person name="Puccia R."/>
            <person name="Goldman G.H."/>
            <person name="Felipe M.S."/>
            <person name="Nino-Vega G."/>
            <person name="San-Blas G."/>
            <person name="Taylor J."/>
            <person name="Mendoza L."/>
            <person name="Galagan J."/>
            <person name="Nusbaum C."/>
            <person name="Birren B."/>
        </authorList>
    </citation>
    <scope>NUCLEOTIDE SEQUENCE</scope>
    <source>
        <strain evidence="2">G186AR</strain>
    </source>
</reference>
<feature type="compositionally biased region" description="Polar residues" evidence="1">
    <location>
        <begin position="87"/>
        <end position="100"/>
    </location>
</feature>
<dbReference type="InParanoid" id="C0P164"/>
<evidence type="ECO:0000313" key="3">
    <source>
        <dbReference type="Proteomes" id="UP000001631"/>
    </source>
</evidence>
<dbReference type="Proteomes" id="UP000001631">
    <property type="component" value="Unassembled WGS sequence"/>
</dbReference>
<evidence type="ECO:0000256" key="1">
    <source>
        <dbReference type="SAM" id="MobiDB-lite"/>
    </source>
</evidence>
<name>C0P164_AJECG</name>
<dbReference type="HOGENOM" id="CLU_1874853_0_0_1"/>
<feature type="region of interest" description="Disordered" evidence="1">
    <location>
        <begin position="86"/>
        <end position="136"/>
    </location>
</feature>
<protein>
    <submittedName>
        <fullName evidence="2">Uncharacterized protein</fullName>
    </submittedName>
</protein>
<sequence length="136" mass="15109">MNKPIRIRLGDLHGQGQFQEPRSYFSSPHRMGSARSLLSEDCVVQTVRYEPTCCRDPYAQSSSYGRASRFHLGFLAGAGSVLADTEPTAQQNNKSNQLSILNEGWERKEKEAESGPRIMNRGNVPGGCLETHLGRQ</sequence>
<dbReference type="GeneID" id="69042160"/>
<gene>
    <name evidence="2" type="ORF">HCBG_09144</name>
</gene>
<feature type="compositionally biased region" description="Basic and acidic residues" evidence="1">
    <location>
        <begin position="104"/>
        <end position="114"/>
    </location>
</feature>
<dbReference type="EMBL" id="GG663384">
    <property type="protein sequence ID" value="EEH02579.1"/>
    <property type="molecule type" value="Genomic_DNA"/>
</dbReference>
<proteinExistence type="predicted"/>
<organism evidence="2 3">
    <name type="scientific">Ajellomyces capsulatus (strain G186AR / H82 / ATCC MYA-2454 / RMSCC 2432)</name>
    <name type="common">Darling's disease fungus</name>
    <name type="synonym">Histoplasma capsulatum</name>
    <dbReference type="NCBI Taxonomy" id="447093"/>
    <lineage>
        <taxon>Eukaryota</taxon>
        <taxon>Fungi</taxon>
        <taxon>Dikarya</taxon>
        <taxon>Ascomycota</taxon>
        <taxon>Pezizomycotina</taxon>
        <taxon>Eurotiomycetes</taxon>
        <taxon>Eurotiomycetidae</taxon>
        <taxon>Onygenales</taxon>
        <taxon>Ajellomycetaceae</taxon>
        <taxon>Histoplasma</taxon>
    </lineage>
</organism>
<accession>C0P164</accession>
<dbReference type="RefSeq" id="XP_045283060.1">
    <property type="nucleotide sequence ID" value="XM_045436193.1"/>
</dbReference>
<keyword evidence="3" id="KW-1185">Reference proteome</keyword>